<reference evidence="2" key="1">
    <citation type="submission" date="2020-05" db="UniProtKB">
        <authorList>
            <consortium name="EnsemblMetazoa"/>
        </authorList>
    </citation>
    <scope>IDENTIFICATION</scope>
    <source>
        <strain evidence="2">TTRI</strain>
    </source>
</reference>
<sequence length="175" mass="18554">MGRHSKARSRDNLSAVVSPRQKHSQTSLQILDDVSNRYYREVEAIAVQSAKEKDRSILRHQQQHDMIVQTSLYNTDDSSTSTVTAPPQPPQRPTQSTATVTQIPHPRACDMSCQTRESLFATSTFLCQKSKTSILNGSGSGSGSGSGGGGGGGGGGSGSDGRTFKKSIRSAAKQA</sequence>
<feature type="region of interest" description="Disordered" evidence="1">
    <location>
        <begin position="71"/>
        <end position="99"/>
    </location>
</feature>
<feature type="region of interest" description="Disordered" evidence="1">
    <location>
        <begin position="1"/>
        <end position="27"/>
    </location>
</feature>
<name>A0A1A9USY1_GLOAU</name>
<protein>
    <submittedName>
        <fullName evidence="2">Uncharacterized protein</fullName>
    </submittedName>
</protein>
<dbReference type="Proteomes" id="UP000078200">
    <property type="component" value="Unassembled WGS sequence"/>
</dbReference>
<evidence type="ECO:0000256" key="1">
    <source>
        <dbReference type="SAM" id="MobiDB-lite"/>
    </source>
</evidence>
<organism evidence="2 3">
    <name type="scientific">Glossina austeni</name>
    <name type="common">Savannah tsetse fly</name>
    <dbReference type="NCBI Taxonomy" id="7395"/>
    <lineage>
        <taxon>Eukaryota</taxon>
        <taxon>Metazoa</taxon>
        <taxon>Ecdysozoa</taxon>
        <taxon>Arthropoda</taxon>
        <taxon>Hexapoda</taxon>
        <taxon>Insecta</taxon>
        <taxon>Pterygota</taxon>
        <taxon>Neoptera</taxon>
        <taxon>Endopterygota</taxon>
        <taxon>Diptera</taxon>
        <taxon>Brachycera</taxon>
        <taxon>Muscomorpha</taxon>
        <taxon>Hippoboscoidea</taxon>
        <taxon>Glossinidae</taxon>
        <taxon>Glossina</taxon>
    </lineage>
</organism>
<dbReference type="AlphaFoldDB" id="A0A1A9USY1"/>
<feature type="region of interest" description="Disordered" evidence="1">
    <location>
        <begin position="134"/>
        <end position="175"/>
    </location>
</feature>
<dbReference type="VEuPathDB" id="VectorBase:GAUT014265"/>
<evidence type="ECO:0000313" key="2">
    <source>
        <dbReference type="EnsemblMetazoa" id="GAUT014265-PA"/>
    </source>
</evidence>
<feature type="compositionally biased region" description="Gly residues" evidence="1">
    <location>
        <begin position="138"/>
        <end position="159"/>
    </location>
</feature>
<dbReference type="EnsemblMetazoa" id="GAUT014265-RA">
    <property type="protein sequence ID" value="GAUT014265-PA"/>
    <property type="gene ID" value="GAUT014265"/>
</dbReference>
<proteinExistence type="predicted"/>
<accession>A0A1A9USY1</accession>
<evidence type="ECO:0000313" key="3">
    <source>
        <dbReference type="Proteomes" id="UP000078200"/>
    </source>
</evidence>
<keyword evidence="3" id="KW-1185">Reference proteome</keyword>
<feature type="compositionally biased region" description="Polar residues" evidence="1">
    <location>
        <begin position="71"/>
        <end position="81"/>
    </location>
</feature>